<evidence type="ECO:0000256" key="7">
    <source>
        <dbReference type="SAM" id="Phobius"/>
    </source>
</evidence>
<gene>
    <name evidence="8" type="ORF">F8144_27850</name>
</gene>
<keyword evidence="2" id="KW-1003">Cell membrane</keyword>
<sequence length="565" mass="55572">MPEAETKGTTTVPAPQPAGPAAGDIPGPATGHVPGPAPATTSIGGPAAENSAGPAGANTVTPAGDGAGTAATGGTASPATAGRGTSATEAAVGAVTGNPAPSVAEGCAEPAAVDAAPSTGGSGAAPAVEDSAATGPEGGATPAPGSATAAGPAASARTGYGPVFAVPEFRAVFVAHAFSLLGLVVSEIALSVLVYGLTGSPLLSALTFALGFLPYLIGGTLLAGVADRFPARRVLVVCDLVCAGCVAVMALPGTPVAVLLAMRAALALVAPVFQGTRTATLADVLGDGELFVLGRSLLRILSQSALLAGFGAGGLLLTAVSPRHALLVTVCTFLLSAALLRFGTRRRPARADRGQALVRDSLRGARRVLADRRTLALLLLFWVPPMFTVAPEALAAPYAEGLGAGTAGLGLLMCALPVGTIAGELFAGSRLRPATRDRITLPLVCVTLLPYAAYALRPGLGWSLVLLVLAGAGSAYTLGLDQWFVRAVPDELLGRAMTLNTAGLMTVQGVGMALSGAVAEFAGVRATIVGAGVLGTVSCVALATAARRAERGPTRAGAADLPPLP</sequence>
<dbReference type="SUPFAM" id="SSF103473">
    <property type="entry name" value="MFS general substrate transporter"/>
    <property type="match status" value="1"/>
</dbReference>
<feature type="transmembrane region" description="Helical" evidence="7">
    <location>
        <begin position="202"/>
        <end position="222"/>
    </location>
</feature>
<dbReference type="GO" id="GO:0005886">
    <property type="term" value="C:plasma membrane"/>
    <property type="evidence" value="ECO:0007669"/>
    <property type="project" value="UniProtKB-SubCell"/>
</dbReference>
<protein>
    <submittedName>
        <fullName evidence="8">MFS transporter</fullName>
    </submittedName>
</protein>
<accession>A0A7J5DC01</accession>
<evidence type="ECO:0000256" key="4">
    <source>
        <dbReference type="ARBA" id="ARBA00022989"/>
    </source>
</evidence>
<evidence type="ECO:0000256" key="1">
    <source>
        <dbReference type="ARBA" id="ARBA00004651"/>
    </source>
</evidence>
<evidence type="ECO:0000313" key="9">
    <source>
        <dbReference type="Proteomes" id="UP000442990"/>
    </source>
</evidence>
<feature type="transmembrane region" description="Helical" evidence="7">
    <location>
        <begin position="234"/>
        <end position="251"/>
    </location>
</feature>
<comment type="subcellular location">
    <subcellularLocation>
        <location evidence="1">Cell membrane</location>
        <topology evidence="1">Multi-pass membrane protein</topology>
    </subcellularLocation>
</comment>
<comment type="caution">
    <text evidence="8">The sequence shown here is derived from an EMBL/GenBank/DDBJ whole genome shotgun (WGS) entry which is preliminary data.</text>
</comment>
<name>A0A7J5DC01_9ACTN</name>
<keyword evidence="3 7" id="KW-0812">Transmembrane</keyword>
<evidence type="ECO:0000256" key="5">
    <source>
        <dbReference type="ARBA" id="ARBA00023136"/>
    </source>
</evidence>
<feature type="compositionally biased region" description="Low complexity" evidence="6">
    <location>
        <begin position="115"/>
        <end position="152"/>
    </location>
</feature>
<feature type="compositionally biased region" description="Low complexity" evidence="6">
    <location>
        <begin position="8"/>
        <end position="31"/>
    </location>
</feature>
<dbReference type="GO" id="GO:0022857">
    <property type="term" value="F:transmembrane transporter activity"/>
    <property type="evidence" value="ECO:0007669"/>
    <property type="project" value="InterPro"/>
</dbReference>
<feature type="transmembrane region" description="Helical" evidence="7">
    <location>
        <begin position="492"/>
        <end position="514"/>
    </location>
</feature>
<proteinExistence type="predicted"/>
<organism evidence="8 9">
    <name type="scientific">Streptomyces triticiradicis</name>
    <dbReference type="NCBI Taxonomy" id="2651189"/>
    <lineage>
        <taxon>Bacteria</taxon>
        <taxon>Bacillati</taxon>
        <taxon>Actinomycetota</taxon>
        <taxon>Actinomycetes</taxon>
        <taxon>Kitasatosporales</taxon>
        <taxon>Streptomycetaceae</taxon>
        <taxon>Streptomyces</taxon>
    </lineage>
</organism>
<dbReference type="PANTHER" id="PTHR23513">
    <property type="entry name" value="INTEGRAL MEMBRANE EFFLUX PROTEIN-RELATED"/>
    <property type="match status" value="1"/>
</dbReference>
<feature type="transmembrane region" description="Helical" evidence="7">
    <location>
        <begin position="402"/>
        <end position="427"/>
    </location>
</feature>
<dbReference type="AlphaFoldDB" id="A0A7J5DC01"/>
<keyword evidence="9" id="KW-1185">Reference proteome</keyword>
<dbReference type="InterPro" id="IPR036259">
    <property type="entry name" value="MFS_trans_sf"/>
</dbReference>
<dbReference type="EMBL" id="WBKG01000027">
    <property type="protein sequence ID" value="KAB1984548.1"/>
    <property type="molecule type" value="Genomic_DNA"/>
</dbReference>
<feature type="transmembrane region" description="Helical" evidence="7">
    <location>
        <begin position="526"/>
        <end position="546"/>
    </location>
</feature>
<feature type="compositionally biased region" description="Low complexity" evidence="6">
    <location>
        <begin position="61"/>
        <end position="87"/>
    </location>
</feature>
<feature type="region of interest" description="Disordered" evidence="6">
    <location>
        <begin position="1"/>
        <end position="87"/>
    </location>
</feature>
<dbReference type="Gene3D" id="1.20.1250.20">
    <property type="entry name" value="MFS general substrate transporter like domains"/>
    <property type="match status" value="1"/>
</dbReference>
<dbReference type="CDD" id="cd06173">
    <property type="entry name" value="MFS_MefA_like"/>
    <property type="match status" value="1"/>
</dbReference>
<dbReference type="Pfam" id="PF07690">
    <property type="entry name" value="MFS_1"/>
    <property type="match status" value="1"/>
</dbReference>
<feature type="transmembrane region" description="Helical" evidence="7">
    <location>
        <begin position="325"/>
        <end position="343"/>
    </location>
</feature>
<evidence type="ECO:0000313" key="8">
    <source>
        <dbReference type="EMBL" id="KAB1984548.1"/>
    </source>
</evidence>
<feature type="transmembrane region" description="Helical" evidence="7">
    <location>
        <begin position="375"/>
        <end position="396"/>
    </location>
</feature>
<dbReference type="InterPro" id="IPR011701">
    <property type="entry name" value="MFS"/>
</dbReference>
<keyword evidence="5 7" id="KW-0472">Membrane</keyword>
<feature type="region of interest" description="Disordered" evidence="6">
    <location>
        <begin position="109"/>
        <end position="152"/>
    </location>
</feature>
<feature type="transmembrane region" description="Helical" evidence="7">
    <location>
        <begin position="173"/>
        <end position="196"/>
    </location>
</feature>
<dbReference type="PANTHER" id="PTHR23513:SF11">
    <property type="entry name" value="STAPHYLOFERRIN A TRANSPORTER"/>
    <property type="match status" value="1"/>
</dbReference>
<feature type="transmembrane region" description="Helical" evidence="7">
    <location>
        <begin position="462"/>
        <end position="480"/>
    </location>
</feature>
<feature type="transmembrane region" description="Helical" evidence="7">
    <location>
        <begin position="439"/>
        <end position="456"/>
    </location>
</feature>
<evidence type="ECO:0000256" key="3">
    <source>
        <dbReference type="ARBA" id="ARBA00022692"/>
    </source>
</evidence>
<evidence type="ECO:0000256" key="6">
    <source>
        <dbReference type="SAM" id="MobiDB-lite"/>
    </source>
</evidence>
<evidence type="ECO:0000256" key="2">
    <source>
        <dbReference type="ARBA" id="ARBA00022475"/>
    </source>
</evidence>
<dbReference type="Proteomes" id="UP000442990">
    <property type="component" value="Unassembled WGS sequence"/>
</dbReference>
<keyword evidence="4 7" id="KW-1133">Transmembrane helix</keyword>
<reference evidence="8 9" key="1">
    <citation type="submission" date="2019-09" db="EMBL/GenBank/DDBJ databases">
        <title>Isolation and identification of active actinomycetes.</title>
        <authorList>
            <person name="Yu Z."/>
            <person name="Han C."/>
            <person name="Yu B."/>
        </authorList>
    </citation>
    <scope>NUCLEOTIDE SEQUENCE [LARGE SCALE GENOMIC DNA]</scope>
    <source>
        <strain evidence="8 9">NEAU-H2</strain>
    </source>
</reference>